<organism evidence="5 6">
    <name type="scientific">Salinicola rhizosphaerae</name>
    <dbReference type="NCBI Taxonomy" id="1443141"/>
    <lineage>
        <taxon>Bacteria</taxon>
        <taxon>Pseudomonadati</taxon>
        <taxon>Pseudomonadota</taxon>
        <taxon>Gammaproteobacteria</taxon>
        <taxon>Oceanospirillales</taxon>
        <taxon>Halomonadaceae</taxon>
        <taxon>Salinicola</taxon>
    </lineage>
</organism>
<dbReference type="PANTHER" id="PTHR30041:SF4">
    <property type="entry name" value="ARSENATE REDUCTASE"/>
    <property type="match status" value="1"/>
</dbReference>
<dbReference type="Gene3D" id="3.40.30.10">
    <property type="entry name" value="Glutaredoxin"/>
    <property type="match status" value="1"/>
</dbReference>
<comment type="similarity">
    <text evidence="1 3 4">Belongs to the ArsC family.</text>
</comment>
<comment type="catalytic activity">
    <reaction evidence="4">
        <text>[glutaredoxin]-dithiol + arsenate + glutathione + H(+) = glutathionyl-S-S-[glutaredoxin] + arsenite + H2O</text>
        <dbReference type="Rhea" id="RHEA:22016"/>
        <dbReference type="Rhea" id="RHEA-COMP:10729"/>
        <dbReference type="Rhea" id="RHEA-COMP:17668"/>
        <dbReference type="ChEBI" id="CHEBI:15377"/>
        <dbReference type="ChEBI" id="CHEBI:15378"/>
        <dbReference type="ChEBI" id="CHEBI:29242"/>
        <dbReference type="ChEBI" id="CHEBI:29950"/>
        <dbReference type="ChEBI" id="CHEBI:48597"/>
        <dbReference type="ChEBI" id="CHEBI:57925"/>
        <dbReference type="ChEBI" id="CHEBI:146199"/>
        <dbReference type="EC" id="1.20.4.1"/>
    </reaction>
</comment>
<keyword evidence="6" id="KW-1185">Reference proteome</keyword>
<dbReference type="EMBL" id="BMZI01000001">
    <property type="protein sequence ID" value="GHB09086.1"/>
    <property type="molecule type" value="Genomic_DNA"/>
</dbReference>
<gene>
    <name evidence="5" type="ORF">GCM10009038_03310</name>
</gene>
<dbReference type="Proteomes" id="UP000646745">
    <property type="component" value="Unassembled WGS sequence"/>
</dbReference>
<evidence type="ECO:0000313" key="6">
    <source>
        <dbReference type="Proteomes" id="UP000646745"/>
    </source>
</evidence>
<evidence type="ECO:0000256" key="3">
    <source>
        <dbReference type="PROSITE-ProRule" id="PRU01282"/>
    </source>
</evidence>
<evidence type="ECO:0000313" key="5">
    <source>
        <dbReference type="EMBL" id="GHB09086.1"/>
    </source>
</evidence>
<dbReference type="InterPro" id="IPR006660">
    <property type="entry name" value="Arsenate_reductase-like"/>
</dbReference>
<dbReference type="CDD" id="cd03034">
    <property type="entry name" value="ArsC_ArsC"/>
    <property type="match status" value="1"/>
</dbReference>
<dbReference type="PANTHER" id="PTHR30041">
    <property type="entry name" value="ARSENATE REDUCTASE"/>
    <property type="match status" value="1"/>
</dbReference>
<evidence type="ECO:0000256" key="4">
    <source>
        <dbReference type="RuleBase" id="RU362029"/>
    </source>
</evidence>
<keyword evidence="2 4" id="KW-0560">Oxidoreductase</keyword>
<evidence type="ECO:0000256" key="1">
    <source>
        <dbReference type="ARBA" id="ARBA00007198"/>
    </source>
</evidence>
<name>A0ABQ3DNC7_9GAMM</name>
<protein>
    <recommendedName>
        <fullName evidence="4">Arsenate reductase</fullName>
        <ecNumber evidence="4">1.20.4.1</ecNumber>
    </recommendedName>
</protein>
<dbReference type="NCBIfam" id="TIGR00014">
    <property type="entry name" value="arsC"/>
    <property type="match status" value="1"/>
</dbReference>
<dbReference type="EC" id="1.20.4.1" evidence="4"/>
<accession>A0ABQ3DNC7</accession>
<sequence length="135" mass="15474">MCDNRYNRPLSCQYASQNLALMPTLTLYHNPRCSKSREALALLESRGIDVNVHRYLDVPLSPSELTSLARRLGDDAELMLRQEEPEWRERGIEEPNREQMIAAIAEHPRLLQRPIVDDGQYAVIGRPPQAVLQLI</sequence>
<evidence type="ECO:0000256" key="2">
    <source>
        <dbReference type="ARBA" id="ARBA00023002"/>
    </source>
</evidence>
<proteinExistence type="inferred from homology"/>
<dbReference type="InterPro" id="IPR006659">
    <property type="entry name" value="Arsenate_reductase"/>
</dbReference>
<dbReference type="InterPro" id="IPR036249">
    <property type="entry name" value="Thioredoxin-like_sf"/>
</dbReference>
<comment type="caution">
    <text evidence="5">The sequence shown here is derived from an EMBL/GenBank/DDBJ whole genome shotgun (WGS) entry which is preliminary data.</text>
</comment>
<dbReference type="SUPFAM" id="SSF52833">
    <property type="entry name" value="Thioredoxin-like"/>
    <property type="match status" value="1"/>
</dbReference>
<reference evidence="6" key="1">
    <citation type="journal article" date="2019" name="Int. J. Syst. Evol. Microbiol.">
        <title>The Global Catalogue of Microorganisms (GCM) 10K type strain sequencing project: providing services to taxonomists for standard genome sequencing and annotation.</title>
        <authorList>
            <consortium name="The Broad Institute Genomics Platform"/>
            <consortium name="The Broad Institute Genome Sequencing Center for Infectious Disease"/>
            <person name="Wu L."/>
            <person name="Ma J."/>
        </authorList>
    </citation>
    <scope>NUCLEOTIDE SEQUENCE [LARGE SCALE GENOMIC DNA]</scope>
    <source>
        <strain evidence="6">KCTC 32998</strain>
    </source>
</reference>
<dbReference type="PROSITE" id="PS51353">
    <property type="entry name" value="ARSC"/>
    <property type="match status" value="1"/>
</dbReference>
<dbReference type="Pfam" id="PF03960">
    <property type="entry name" value="ArsC"/>
    <property type="match status" value="1"/>
</dbReference>